<dbReference type="GO" id="GO:0006304">
    <property type="term" value="P:DNA modification"/>
    <property type="evidence" value="ECO:0007669"/>
    <property type="project" value="InterPro"/>
</dbReference>
<dbReference type="PANTHER" id="PTHR47396">
    <property type="entry name" value="TYPE I RESTRICTION ENZYME ECOKI R PROTEIN"/>
    <property type="match status" value="1"/>
</dbReference>
<keyword evidence="5" id="KW-1185">Reference proteome</keyword>
<dbReference type="NCBIfam" id="NF008521">
    <property type="entry name" value="PRK11448.1"/>
    <property type="match status" value="1"/>
</dbReference>
<dbReference type="SUPFAM" id="SSF52540">
    <property type="entry name" value="P-loop containing nucleoside triphosphate hydrolases"/>
    <property type="match status" value="1"/>
</dbReference>
<evidence type="ECO:0000256" key="1">
    <source>
        <dbReference type="SAM" id="Coils"/>
    </source>
</evidence>
<dbReference type="InterPro" id="IPR013670">
    <property type="entry name" value="EcoEI_R_C_dom"/>
</dbReference>
<dbReference type="CDD" id="cd18799">
    <property type="entry name" value="SF2_C_EcoAI-like"/>
    <property type="match status" value="1"/>
</dbReference>
<feature type="coiled-coil region" evidence="1">
    <location>
        <begin position="813"/>
        <end position="843"/>
    </location>
</feature>
<protein>
    <submittedName>
        <fullName evidence="4">Type I restriction enzyme, R subunit</fullName>
    </submittedName>
</protein>
<dbReference type="Gene3D" id="3.40.50.300">
    <property type="entry name" value="P-loop containing nucleotide triphosphate hydrolases"/>
    <property type="match status" value="2"/>
</dbReference>
<dbReference type="GO" id="GO:0005829">
    <property type="term" value="C:cytosol"/>
    <property type="evidence" value="ECO:0007669"/>
    <property type="project" value="TreeGrafter"/>
</dbReference>
<dbReference type="InterPro" id="IPR027417">
    <property type="entry name" value="P-loop_NTPase"/>
</dbReference>
<dbReference type="Pfam" id="PF13643">
    <property type="entry name" value="DUF4145"/>
    <property type="match status" value="1"/>
</dbReference>
<dbReference type="GO" id="GO:0016787">
    <property type="term" value="F:hydrolase activity"/>
    <property type="evidence" value="ECO:0007669"/>
    <property type="project" value="InterPro"/>
</dbReference>
<sequence length="1084" mass="124804">MAPSNFIYLEQEFPLLCNIGKTAEYYLYNDPVVCLIKLRQLGEKISEHLFEEHKLAFPWVNTFHNRIKILEEQKILSTTVSDIFFLVKKKGNAAAHEGTGTFDEAKSCLYAAFQLSKWFCEIYSSRDQSLDQVKFILPEDAREDTQLKQLEMQYAQLEAAFNKLLEERHVNELSEEKRATIRQRATRAAAKISMSEAETRALIDEQLKNAGWLVNTETLNYKKHKTLPQRGKNIAIAEWPSGPNWVDYALFIGCELYGFVEAKKYGQDISTDLRQAKVYAELVEADHEAILLGAWDRYKVPFLFSTNGRPYLEQIKTKSGIWFLDVREKTNNARPLQGWYSPEGLIKLREKDIQQANQKLLSLSLDFLESKSGLGLRAYQLDAIRAVEHRIVTAPDNHRALVAMATGTGKTRTIIGLCYHLIQANRFNRILFLVDRNLLGTQAINAFKDNKVVGLNTFAEIYDVKELKEKMPEQDTRLHFSTVQSMVKRLFYKEDDGDVLPVDQYDCIIIDEAHRGYLMDKEMDDEELVFKDQNDYVSKYRMVLDYFDAYAIGLTATPALHTTEIFGAPVYFYSYREAVIDGYLIDHEPPHQIETTLSKEGITWEKGEKPKAYDQEENSIIELEALEDELHFDVSAFNKLVLSENFNRTVVAQLAKALDPEGDAKTLVFAATDEHADTLVHLFKEEYSRLGIDVPDNAIQKITGKSYNPQELLNCYKNEQFPNIAVTVDLLTTGIDVPRISNLVFMRRVKSRILYEQMLGRATRKCDDINKEFFQIYDAVGLYETLSDYTQMKPVSVNAKASFQQLSQELDVIRTQERVKKQIEQIIAKLQRKRRYIEDAEDAASTFKYYAEGNDTAQFIDFLKNQLNNPAIQKTIQGKTGLWKFLDEFKPAPAYVMVSEHADEYIETTRGYGKGSKPEDYLDSFTNFIKNNLNQVAALSIVCNRPKELDRKSLKELLMILDAAGFNTVSLRTAWKQAKNEDIAADIISFIRTLAIGTSLESHEDRIKRAMKQVRNMKQWNAVQSKWLDRFEKQLLKETILQIKDLDDEPFKEEGGFQRLDKIFEHQLQVILDTINDNLYAQSA</sequence>
<keyword evidence="1" id="KW-0175">Coiled coil</keyword>
<dbReference type="PROSITE" id="PS51192">
    <property type="entry name" value="HELICASE_ATP_BIND_1"/>
    <property type="match status" value="1"/>
</dbReference>
<gene>
    <name evidence="4" type="ORF">SAMN04488132_10838</name>
</gene>
<dbReference type="Pfam" id="PF00271">
    <property type="entry name" value="Helicase_C"/>
    <property type="match status" value="1"/>
</dbReference>
<dbReference type="PROSITE" id="PS51194">
    <property type="entry name" value="HELICASE_CTER"/>
    <property type="match status" value="1"/>
</dbReference>
<evidence type="ECO:0000259" key="2">
    <source>
        <dbReference type="PROSITE" id="PS51192"/>
    </source>
</evidence>
<organism evidence="4 5">
    <name type="scientific">Sediminibacterium ginsengisoli</name>
    <dbReference type="NCBI Taxonomy" id="413434"/>
    <lineage>
        <taxon>Bacteria</taxon>
        <taxon>Pseudomonadati</taxon>
        <taxon>Bacteroidota</taxon>
        <taxon>Chitinophagia</taxon>
        <taxon>Chitinophagales</taxon>
        <taxon>Chitinophagaceae</taxon>
        <taxon>Sediminibacterium</taxon>
    </lineage>
</organism>
<dbReference type="GO" id="GO:0003677">
    <property type="term" value="F:DNA binding"/>
    <property type="evidence" value="ECO:0007669"/>
    <property type="project" value="InterPro"/>
</dbReference>
<accession>A0A1T4QDE2</accession>
<feature type="domain" description="Helicase ATP-binding" evidence="2">
    <location>
        <begin position="391"/>
        <end position="576"/>
    </location>
</feature>
<dbReference type="InterPro" id="IPR001650">
    <property type="entry name" value="Helicase_C-like"/>
</dbReference>
<dbReference type="InterPro" id="IPR050742">
    <property type="entry name" value="Helicase_Restrict-Modif_Enz"/>
</dbReference>
<dbReference type="EMBL" id="FUWH01000008">
    <property type="protein sequence ID" value="SKA01258.1"/>
    <property type="molecule type" value="Genomic_DNA"/>
</dbReference>
<dbReference type="OrthoDB" id="9759819at2"/>
<feature type="coiled-coil region" evidence="1">
    <location>
        <begin position="140"/>
        <end position="167"/>
    </location>
</feature>
<proteinExistence type="predicted"/>
<dbReference type="AlphaFoldDB" id="A0A1T4QDE2"/>
<dbReference type="InterPro" id="IPR014001">
    <property type="entry name" value="Helicase_ATP-bd"/>
</dbReference>
<dbReference type="PANTHER" id="PTHR47396:SF1">
    <property type="entry name" value="ATP-DEPENDENT HELICASE IRC3-RELATED"/>
    <property type="match status" value="1"/>
</dbReference>
<feature type="domain" description="Helicase C-terminal" evidence="3">
    <location>
        <begin position="650"/>
        <end position="827"/>
    </location>
</feature>
<dbReference type="Proteomes" id="UP000190888">
    <property type="component" value="Unassembled WGS sequence"/>
</dbReference>
<evidence type="ECO:0000259" key="3">
    <source>
        <dbReference type="PROSITE" id="PS51194"/>
    </source>
</evidence>
<name>A0A1T4QDE2_9BACT</name>
<dbReference type="InterPro" id="IPR025285">
    <property type="entry name" value="DUF4145"/>
</dbReference>
<dbReference type="Pfam" id="PF04851">
    <property type="entry name" value="ResIII"/>
    <property type="match status" value="1"/>
</dbReference>
<reference evidence="4 5" key="1">
    <citation type="submission" date="2017-02" db="EMBL/GenBank/DDBJ databases">
        <authorList>
            <person name="Peterson S.W."/>
        </authorList>
    </citation>
    <scope>NUCLEOTIDE SEQUENCE [LARGE SCALE GENOMIC DNA]</scope>
    <source>
        <strain evidence="4 5">DSM 22335</strain>
    </source>
</reference>
<dbReference type="STRING" id="413434.SAMN04488132_10838"/>
<dbReference type="RefSeq" id="WP_078831980.1">
    <property type="nucleotide sequence ID" value="NZ_FUWH01000008.1"/>
</dbReference>
<dbReference type="SMART" id="SM00487">
    <property type="entry name" value="DEXDc"/>
    <property type="match status" value="1"/>
</dbReference>
<dbReference type="Gene3D" id="3.90.1570.30">
    <property type="match status" value="1"/>
</dbReference>
<evidence type="ECO:0000313" key="5">
    <source>
        <dbReference type="Proteomes" id="UP000190888"/>
    </source>
</evidence>
<dbReference type="InterPro" id="IPR006935">
    <property type="entry name" value="Helicase/UvrB_N"/>
</dbReference>
<dbReference type="GO" id="GO:0005524">
    <property type="term" value="F:ATP binding"/>
    <property type="evidence" value="ECO:0007669"/>
    <property type="project" value="InterPro"/>
</dbReference>
<evidence type="ECO:0000313" key="4">
    <source>
        <dbReference type="EMBL" id="SKA01258.1"/>
    </source>
</evidence>
<dbReference type="SMART" id="SM00490">
    <property type="entry name" value="HELICc"/>
    <property type="match status" value="1"/>
</dbReference>
<dbReference type="Pfam" id="PF08463">
    <property type="entry name" value="EcoEI_R_C"/>
    <property type="match status" value="1"/>
</dbReference>
<dbReference type="CDD" id="cd18032">
    <property type="entry name" value="DEXHc_RE_I_III_res"/>
    <property type="match status" value="1"/>
</dbReference>